<evidence type="ECO:0000313" key="2">
    <source>
        <dbReference type="EMBL" id="AZB01688.1"/>
    </source>
</evidence>
<dbReference type="Proteomes" id="UP000186106">
    <property type="component" value="Unassembled WGS sequence"/>
</dbReference>
<dbReference type="InterPro" id="IPR013154">
    <property type="entry name" value="ADH-like_N"/>
</dbReference>
<evidence type="ECO:0000313" key="5">
    <source>
        <dbReference type="Proteomes" id="UP000279541"/>
    </source>
</evidence>
<dbReference type="InterPro" id="IPR036291">
    <property type="entry name" value="NAD(P)-bd_dom_sf"/>
</dbReference>
<evidence type="ECO:0000259" key="1">
    <source>
        <dbReference type="SMART" id="SM00829"/>
    </source>
</evidence>
<dbReference type="RefSeq" id="WP_076356601.1">
    <property type="nucleotide sequence ID" value="NZ_CP033926.1"/>
</dbReference>
<evidence type="ECO:0000313" key="4">
    <source>
        <dbReference type="Proteomes" id="UP000186106"/>
    </source>
</evidence>
<accession>A0A1N7J4P3</accession>
<dbReference type="SMART" id="SM00829">
    <property type="entry name" value="PKS_ER"/>
    <property type="match status" value="1"/>
</dbReference>
<dbReference type="PANTHER" id="PTHR43482:SF1">
    <property type="entry name" value="PROTEIN AST1-RELATED"/>
    <property type="match status" value="1"/>
</dbReference>
<dbReference type="InterPro" id="IPR013149">
    <property type="entry name" value="ADH-like_C"/>
</dbReference>
<gene>
    <name evidence="2" type="ORF">EG359_19690</name>
    <name evidence="3" type="ORF">SAMN05421768_107309</name>
</gene>
<sequence length="334" mass="36879">MKAIILNEKFQLEDGITNQPQPKNNEVLIQIKASGFNPIDYQMLENELERKLIKSPILGRELSGIIVEKGTDVTQFNIGNEVFCGSGSMGSNGTYAEYISVPESIVSLKPKNISFEQAAAIPSAGLTSLQIFNRLQLQPEQTILVTGAAGGVGSFLIKILLAHHIQNFIVTVGSEENRQMLINLGVKNNQIINYKQENLAENILKTNNNLPFDIGIDLVGNDMSEITADVLKINGTYVDVTALVTKDAHEMLFNKGCLIMNISNYSYSMIKKYDYYQNSLIEIKNLIESGAIPPPQHKVIGGLSLKTVLQAHSILKNNQTQGHKLIMKHSSTHE</sequence>
<dbReference type="GO" id="GO:0016491">
    <property type="term" value="F:oxidoreductase activity"/>
    <property type="evidence" value="ECO:0007669"/>
    <property type="project" value="InterPro"/>
</dbReference>
<dbReference type="AlphaFoldDB" id="A0A1N7J4P3"/>
<dbReference type="Pfam" id="PF08240">
    <property type="entry name" value="ADH_N"/>
    <property type="match status" value="1"/>
</dbReference>
<dbReference type="SUPFAM" id="SSF51735">
    <property type="entry name" value="NAD(P)-binding Rossmann-fold domains"/>
    <property type="match status" value="1"/>
</dbReference>
<dbReference type="Gene3D" id="3.40.50.720">
    <property type="entry name" value="NAD(P)-binding Rossmann-like Domain"/>
    <property type="match status" value="1"/>
</dbReference>
<name>A0A1N7J4P3_9FLAO</name>
<reference evidence="3 4" key="1">
    <citation type="submission" date="2017-01" db="EMBL/GenBank/DDBJ databases">
        <authorList>
            <person name="Mah S.A."/>
            <person name="Swanson W.J."/>
            <person name="Moy G.W."/>
            <person name="Vacquier V.D."/>
        </authorList>
    </citation>
    <scope>NUCLEOTIDE SEQUENCE [LARGE SCALE GENOMIC DNA]</scope>
    <source>
        <strain evidence="3 4">DSM 16927</strain>
    </source>
</reference>
<dbReference type="PANTHER" id="PTHR43482">
    <property type="entry name" value="PROTEIN AST1-RELATED"/>
    <property type="match status" value="1"/>
</dbReference>
<keyword evidence="5" id="KW-1185">Reference proteome</keyword>
<proteinExistence type="predicted"/>
<dbReference type="InterPro" id="IPR020843">
    <property type="entry name" value="ER"/>
</dbReference>
<organism evidence="3 4">
    <name type="scientific">Chryseobacterium joostei</name>
    <dbReference type="NCBI Taxonomy" id="112234"/>
    <lineage>
        <taxon>Bacteria</taxon>
        <taxon>Pseudomonadati</taxon>
        <taxon>Bacteroidota</taxon>
        <taxon>Flavobacteriia</taxon>
        <taxon>Flavobacteriales</taxon>
        <taxon>Weeksellaceae</taxon>
        <taxon>Chryseobacterium group</taxon>
        <taxon>Chryseobacterium</taxon>
    </lineage>
</organism>
<dbReference type="EMBL" id="FTNZ01000007">
    <property type="protein sequence ID" value="SIS44328.1"/>
    <property type="molecule type" value="Genomic_DNA"/>
</dbReference>
<dbReference type="SUPFAM" id="SSF50129">
    <property type="entry name" value="GroES-like"/>
    <property type="match status" value="1"/>
</dbReference>
<dbReference type="EMBL" id="CP033926">
    <property type="protein sequence ID" value="AZB01688.1"/>
    <property type="molecule type" value="Genomic_DNA"/>
</dbReference>
<reference evidence="2 5" key="2">
    <citation type="submission" date="2018-11" db="EMBL/GenBank/DDBJ databases">
        <title>Proposal to divide the Flavobacteriaceae and reorganize its genera based on Amino Acid Identity values calculated from whole genome sequences.</title>
        <authorList>
            <person name="Nicholson A.C."/>
            <person name="Gulvik C.A."/>
            <person name="Whitney A.M."/>
            <person name="Humrighouse B.W."/>
            <person name="Bell M."/>
            <person name="Holmes B."/>
            <person name="Steigerwalt A.G."/>
            <person name="Villarma A."/>
            <person name="Sheth M."/>
            <person name="Batra D."/>
            <person name="Pryor J."/>
            <person name="Bernardet J.-F."/>
            <person name="Hugo C."/>
            <person name="Kampfer P."/>
            <person name="Newman J."/>
            <person name="McQuiston J.R."/>
        </authorList>
    </citation>
    <scope>NUCLEOTIDE SEQUENCE [LARGE SCALE GENOMIC DNA]</scope>
    <source>
        <strain evidence="2 5">DSM 16927</strain>
    </source>
</reference>
<dbReference type="Proteomes" id="UP000279541">
    <property type="component" value="Chromosome"/>
</dbReference>
<evidence type="ECO:0000313" key="3">
    <source>
        <dbReference type="EMBL" id="SIS44328.1"/>
    </source>
</evidence>
<dbReference type="STRING" id="112234.SAMN05421768_107309"/>
<dbReference type="Pfam" id="PF00107">
    <property type="entry name" value="ADH_zinc_N"/>
    <property type="match status" value="1"/>
</dbReference>
<dbReference type="InterPro" id="IPR011032">
    <property type="entry name" value="GroES-like_sf"/>
</dbReference>
<dbReference type="InterPro" id="IPR052585">
    <property type="entry name" value="Lipid_raft_assoc_Zn_ADH"/>
</dbReference>
<dbReference type="OrthoDB" id="9787435at2"/>
<dbReference type="Gene3D" id="3.90.180.10">
    <property type="entry name" value="Medium-chain alcohol dehydrogenases, catalytic domain"/>
    <property type="match status" value="1"/>
</dbReference>
<feature type="domain" description="Enoyl reductase (ER)" evidence="1">
    <location>
        <begin position="5"/>
        <end position="315"/>
    </location>
</feature>
<dbReference type="KEGG" id="cjt:EG359_19690"/>
<dbReference type="CDD" id="cd05289">
    <property type="entry name" value="MDR_like_2"/>
    <property type="match status" value="1"/>
</dbReference>
<protein>
    <submittedName>
        <fullName evidence="2">NADP-dependent oxidoreductase</fullName>
    </submittedName>
    <submittedName>
        <fullName evidence="3">NADPH:quinone reductase</fullName>
    </submittedName>
</protein>